<keyword evidence="3" id="KW-1185">Reference proteome</keyword>
<comment type="caution">
    <text evidence="2">The sequence shown here is derived from an EMBL/GenBank/DDBJ whole genome shotgun (WGS) entry which is preliminary data.</text>
</comment>
<protein>
    <recommendedName>
        <fullName evidence="1">Reverse transcriptase zinc-binding domain-containing protein</fullName>
    </recommendedName>
</protein>
<dbReference type="Proteomes" id="UP001372338">
    <property type="component" value="Unassembled WGS sequence"/>
</dbReference>
<evidence type="ECO:0000259" key="1">
    <source>
        <dbReference type="Pfam" id="PF13966"/>
    </source>
</evidence>
<name>A0AAN9ELW6_CROPI</name>
<dbReference type="EMBL" id="JAYWIO010000005">
    <property type="protein sequence ID" value="KAK7259573.1"/>
    <property type="molecule type" value="Genomic_DNA"/>
</dbReference>
<evidence type="ECO:0000313" key="3">
    <source>
        <dbReference type="Proteomes" id="UP001372338"/>
    </source>
</evidence>
<organism evidence="2 3">
    <name type="scientific">Crotalaria pallida</name>
    <name type="common">Smooth rattlebox</name>
    <name type="synonym">Crotalaria striata</name>
    <dbReference type="NCBI Taxonomy" id="3830"/>
    <lineage>
        <taxon>Eukaryota</taxon>
        <taxon>Viridiplantae</taxon>
        <taxon>Streptophyta</taxon>
        <taxon>Embryophyta</taxon>
        <taxon>Tracheophyta</taxon>
        <taxon>Spermatophyta</taxon>
        <taxon>Magnoliopsida</taxon>
        <taxon>eudicotyledons</taxon>
        <taxon>Gunneridae</taxon>
        <taxon>Pentapetalae</taxon>
        <taxon>rosids</taxon>
        <taxon>fabids</taxon>
        <taxon>Fabales</taxon>
        <taxon>Fabaceae</taxon>
        <taxon>Papilionoideae</taxon>
        <taxon>50 kb inversion clade</taxon>
        <taxon>genistoids sensu lato</taxon>
        <taxon>core genistoids</taxon>
        <taxon>Crotalarieae</taxon>
        <taxon>Crotalaria</taxon>
    </lineage>
</organism>
<sequence>MRADTIVWAGDKTGCFSIKSANNVLVREKDIVVVPIQWELLWKWPGPERYKFHIWKLEHDRLLTNERKSTWGLRQSDCPFCIGVAETSLHAMRDCAKATQLWNQIIAPSDYNKFYSMDLFSWIRSNLNRMLSILLANDHHGVALPRLSTLSM</sequence>
<proteinExistence type="predicted"/>
<reference evidence="2 3" key="1">
    <citation type="submission" date="2024-01" db="EMBL/GenBank/DDBJ databases">
        <title>The genomes of 5 underutilized Papilionoideae crops provide insights into root nodulation and disease resistanc.</title>
        <authorList>
            <person name="Yuan L."/>
        </authorList>
    </citation>
    <scope>NUCLEOTIDE SEQUENCE [LARGE SCALE GENOMIC DNA]</scope>
    <source>
        <strain evidence="2">ZHUSHIDOU_FW_LH</strain>
        <tissue evidence="2">Leaf</tissue>
    </source>
</reference>
<dbReference type="InterPro" id="IPR026960">
    <property type="entry name" value="RVT-Znf"/>
</dbReference>
<evidence type="ECO:0000313" key="2">
    <source>
        <dbReference type="EMBL" id="KAK7259573.1"/>
    </source>
</evidence>
<gene>
    <name evidence="2" type="ORF">RIF29_25182</name>
</gene>
<accession>A0AAN9ELW6</accession>
<feature type="domain" description="Reverse transcriptase zinc-binding" evidence="1">
    <location>
        <begin position="16"/>
        <end position="102"/>
    </location>
</feature>
<dbReference type="Pfam" id="PF13966">
    <property type="entry name" value="zf-RVT"/>
    <property type="match status" value="1"/>
</dbReference>
<dbReference type="AlphaFoldDB" id="A0AAN9ELW6"/>